<evidence type="ECO:0000259" key="4">
    <source>
        <dbReference type="PROSITE" id="PS50995"/>
    </source>
</evidence>
<dbReference type="GO" id="GO:0003700">
    <property type="term" value="F:DNA-binding transcription factor activity"/>
    <property type="evidence" value="ECO:0007669"/>
    <property type="project" value="InterPro"/>
</dbReference>
<dbReference type="RefSeq" id="WP_117581558.1">
    <property type="nucleotide sequence ID" value="NZ_QUSL01000014.1"/>
</dbReference>
<dbReference type="Gene3D" id="1.10.10.10">
    <property type="entry name" value="Winged helix-like DNA-binding domain superfamily/Winged helix DNA-binding domain"/>
    <property type="match status" value="1"/>
</dbReference>
<dbReference type="SUPFAM" id="SSF46785">
    <property type="entry name" value="Winged helix' DNA-binding domain"/>
    <property type="match status" value="1"/>
</dbReference>
<keyword evidence="3" id="KW-0804">Transcription</keyword>
<evidence type="ECO:0000313" key="6">
    <source>
        <dbReference type="Proteomes" id="UP000261032"/>
    </source>
</evidence>
<dbReference type="PROSITE" id="PS01117">
    <property type="entry name" value="HTH_MARR_1"/>
    <property type="match status" value="1"/>
</dbReference>
<evidence type="ECO:0000313" key="5">
    <source>
        <dbReference type="EMBL" id="RGD84770.1"/>
    </source>
</evidence>
<dbReference type="InterPro" id="IPR023187">
    <property type="entry name" value="Tscrpt_reg_MarR-type_CS"/>
</dbReference>
<dbReference type="EMBL" id="QUSL01000014">
    <property type="protein sequence ID" value="RGD84770.1"/>
    <property type="molecule type" value="Genomic_DNA"/>
</dbReference>
<dbReference type="AlphaFoldDB" id="A0A3E3ECQ4"/>
<evidence type="ECO:0000256" key="3">
    <source>
        <dbReference type="ARBA" id="ARBA00023163"/>
    </source>
</evidence>
<dbReference type="PANTHER" id="PTHR42756:SF1">
    <property type="entry name" value="TRANSCRIPTIONAL REPRESSOR OF EMRAB OPERON"/>
    <property type="match status" value="1"/>
</dbReference>
<dbReference type="PRINTS" id="PR00598">
    <property type="entry name" value="HTHMARR"/>
</dbReference>
<dbReference type="PROSITE" id="PS50995">
    <property type="entry name" value="HTH_MARR_2"/>
    <property type="match status" value="1"/>
</dbReference>
<dbReference type="InterPro" id="IPR036388">
    <property type="entry name" value="WH-like_DNA-bd_sf"/>
</dbReference>
<feature type="domain" description="HTH marR-type" evidence="4">
    <location>
        <begin position="1"/>
        <end position="133"/>
    </location>
</feature>
<dbReference type="Proteomes" id="UP000261032">
    <property type="component" value="Unassembled WGS sequence"/>
</dbReference>
<dbReference type="InterPro" id="IPR036390">
    <property type="entry name" value="WH_DNA-bd_sf"/>
</dbReference>
<organism evidence="5 6">
    <name type="scientific">Thomasclavelia ramosa</name>
    <dbReference type="NCBI Taxonomy" id="1547"/>
    <lineage>
        <taxon>Bacteria</taxon>
        <taxon>Bacillati</taxon>
        <taxon>Bacillota</taxon>
        <taxon>Erysipelotrichia</taxon>
        <taxon>Erysipelotrichales</taxon>
        <taxon>Coprobacillaceae</taxon>
        <taxon>Thomasclavelia</taxon>
    </lineage>
</organism>
<reference evidence="5 6" key="1">
    <citation type="submission" date="2018-08" db="EMBL/GenBank/DDBJ databases">
        <title>A genome reference for cultivated species of the human gut microbiota.</title>
        <authorList>
            <person name="Zou Y."/>
            <person name="Xue W."/>
            <person name="Luo G."/>
        </authorList>
    </citation>
    <scope>NUCLEOTIDE SEQUENCE [LARGE SCALE GENOMIC DNA]</scope>
    <source>
        <strain evidence="5 6">OM06-4</strain>
    </source>
</reference>
<keyword evidence="2" id="KW-0238">DNA-binding</keyword>
<comment type="caution">
    <text evidence="5">The sequence shown here is derived from an EMBL/GenBank/DDBJ whole genome shotgun (WGS) entry which is preliminary data.</text>
</comment>
<dbReference type="InterPro" id="IPR000835">
    <property type="entry name" value="HTH_MarR-typ"/>
</dbReference>
<gene>
    <name evidence="5" type="ORF">DXB93_10125</name>
</gene>
<dbReference type="PANTHER" id="PTHR42756">
    <property type="entry name" value="TRANSCRIPTIONAL REGULATOR, MARR"/>
    <property type="match status" value="1"/>
</dbReference>
<evidence type="ECO:0000256" key="1">
    <source>
        <dbReference type="ARBA" id="ARBA00023015"/>
    </source>
</evidence>
<proteinExistence type="predicted"/>
<dbReference type="Pfam" id="PF12802">
    <property type="entry name" value="MarR_2"/>
    <property type="match status" value="1"/>
</dbReference>
<name>A0A3E3ECQ4_9FIRM</name>
<dbReference type="SMART" id="SM00347">
    <property type="entry name" value="HTH_MARR"/>
    <property type="match status" value="1"/>
</dbReference>
<sequence>MERIGRIIHHLAILNRNDSNQRLKEYGLTSNEGSVLMFLSRHSKVYQEELIKELQIDKSAVTRLLQNMENKGLIKRIQSPVDKRFYLLEMTALGQEKQQIVDQTFAKKDFILVSGLGEKEQEELRRMLDVIQTNLKGGKINE</sequence>
<dbReference type="GO" id="GO:0003677">
    <property type="term" value="F:DNA binding"/>
    <property type="evidence" value="ECO:0007669"/>
    <property type="project" value="UniProtKB-KW"/>
</dbReference>
<protein>
    <submittedName>
        <fullName evidence="5">MarR family transcriptional regulator</fullName>
    </submittedName>
</protein>
<evidence type="ECO:0000256" key="2">
    <source>
        <dbReference type="ARBA" id="ARBA00023125"/>
    </source>
</evidence>
<keyword evidence="1" id="KW-0805">Transcription regulation</keyword>
<accession>A0A3E3ECQ4</accession>